<keyword evidence="3" id="KW-0479">Metal-binding</keyword>
<feature type="domain" description="C2H2-type" evidence="12">
    <location>
        <begin position="604"/>
        <end position="632"/>
    </location>
</feature>
<organism evidence="13 14">
    <name type="scientific">Biomphalaria pfeifferi</name>
    <name type="common">Bloodfluke planorb</name>
    <name type="synonym">Freshwater snail</name>
    <dbReference type="NCBI Taxonomy" id="112525"/>
    <lineage>
        <taxon>Eukaryota</taxon>
        <taxon>Metazoa</taxon>
        <taxon>Spiralia</taxon>
        <taxon>Lophotrochozoa</taxon>
        <taxon>Mollusca</taxon>
        <taxon>Gastropoda</taxon>
        <taxon>Heterobranchia</taxon>
        <taxon>Euthyneura</taxon>
        <taxon>Panpulmonata</taxon>
        <taxon>Hygrophila</taxon>
        <taxon>Lymnaeoidea</taxon>
        <taxon>Planorbidae</taxon>
        <taxon>Biomphalaria</taxon>
    </lineage>
</organism>
<feature type="domain" description="C2H2-type" evidence="12">
    <location>
        <begin position="520"/>
        <end position="547"/>
    </location>
</feature>
<reference evidence="13" key="2">
    <citation type="submission" date="2023-04" db="EMBL/GenBank/DDBJ databases">
        <authorList>
            <person name="Bu L."/>
            <person name="Lu L."/>
            <person name="Laidemitt M.R."/>
            <person name="Zhang S.M."/>
            <person name="Mutuku M."/>
            <person name="Mkoji G."/>
            <person name="Steinauer M."/>
            <person name="Loker E.S."/>
        </authorList>
    </citation>
    <scope>NUCLEOTIDE SEQUENCE</scope>
    <source>
        <strain evidence="13">KasaAsao</strain>
        <tissue evidence="13">Whole Snail</tissue>
    </source>
</reference>
<dbReference type="Proteomes" id="UP001233172">
    <property type="component" value="Unassembled WGS sequence"/>
</dbReference>
<dbReference type="FunFam" id="3.30.160.60:FF:000446">
    <property type="entry name" value="Zinc finger protein"/>
    <property type="match status" value="1"/>
</dbReference>
<evidence type="ECO:0000256" key="3">
    <source>
        <dbReference type="ARBA" id="ARBA00022723"/>
    </source>
</evidence>
<evidence type="ECO:0000256" key="1">
    <source>
        <dbReference type="ARBA" id="ARBA00004123"/>
    </source>
</evidence>
<name>A0AAD8B0J3_BIOPF</name>
<protein>
    <submittedName>
        <fullName evidence="13">Transcriptional repressor CTCF-like isoform X2</fullName>
    </submittedName>
</protein>
<evidence type="ECO:0000313" key="13">
    <source>
        <dbReference type="EMBL" id="KAK0045822.1"/>
    </source>
</evidence>
<evidence type="ECO:0000256" key="11">
    <source>
        <dbReference type="PROSITE-ProRule" id="PRU00042"/>
    </source>
</evidence>
<feature type="domain" description="C2H2-type" evidence="12">
    <location>
        <begin position="548"/>
        <end position="575"/>
    </location>
</feature>
<dbReference type="FunFam" id="3.30.160.60:FF:000075">
    <property type="entry name" value="Putative zinc finger protein 536"/>
    <property type="match status" value="1"/>
</dbReference>
<dbReference type="PANTHER" id="PTHR24384">
    <property type="entry name" value="FINGER PUTATIVE TRANSCRIPTION FACTOR FAMILY-RELATED"/>
    <property type="match status" value="1"/>
</dbReference>
<feature type="domain" description="C2H2-type" evidence="12">
    <location>
        <begin position="633"/>
        <end position="660"/>
    </location>
</feature>
<evidence type="ECO:0000256" key="10">
    <source>
        <dbReference type="ARBA" id="ARBA00023242"/>
    </source>
</evidence>
<evidence type="ECO:0000259" key="12">
    <source>
        <dbReference type="PROSITE" id="PS50157"/>
    </source>
</evidence>
<keyword evidence="6" id="KW-0862">Zinc</keyword>
<sequence length="715" mass="82419">MAEEQIQYHIEIQDAQGLDAVDGEVMVVLDLNGQDLPESVAQAIMELAQNRHRSNNGASSNMKFLLQESHQLVDLPAEVAVEHIKIENIDMLDAQELQQPLKEEAKIMPQEMELEKVSVLDATTQETKTRYLVHNLAELERIRVGAAYKPRRSKQDKLTEKPLILNEVGVVKVETGVQCELIHITEMKENNSDAQGNTAEIKVQQIEPESIKVNVDAAFKHEPLWAEDGRHSSEQPAVPDEAATVPLQDKTCCHCDFTCANDLELGRHLKKTHKEKKPFVCSVCKASFELELSFQIHTLLHADAKRPVSKWKTKKKKNYSCPVCFMTFPTPKKLNTHAINEHHLSAIYSCETCRFTGLSKAELEEHNISQEHIKKVSKLSVCPVCQVITLKMTAHLAKKHPEHRPHVCHICSFRSKSVTGLKYHVQTHAETKNFFCPHCNRACKSKIVLKRHIKNHDPVKKYKCNLCSFATNESYEHKRHVQRVHSKKSYFSCKYCNLSFLQSCDLKLHAMSEHQSKDSFFCSYCEFSCETRNDYKIHVQTHTGKHRFLCDSCDFTTPFRAHLERHKNTHTNNRPFKCPICGYECRESINLKKHMVTHSDEKPFSCSLCSYTCKLKNLLDSHIRIVHTSMKPYSCTYCPYKAKTSGNLKKHMWIHQQIKPYKCRFCSYTAREKNKLVRHENTKHKDFIQNMVERIELQESQEGDETGIQVDISKE</sequence>
<feature type="domain" description="C2H2-type" evidence="12">
    <location>
        <begin position="576"/>
        <end position="603"/>
    </location>
</feature>
<keyword evidence="5 11" id="KW-0863">Zinc-finger</keyword>
<keyword evidence="14" id="KW-1185">Reference proteome</keyword>
<dbReference type="EMBL" id="JASAOG010000174">
    <property type="protein sequence ID" value="KAK0045822.1"/>
    <property type="molecule type" value="Genomic_DNA"/>
</dbReference>
<proteinExistence type="inferred from homology"/>
<gene>
    <name evidence="13" type="ORF">Bpfe_024654</name>
</gene>
<dbReference type="Pfam" id="PF00096">
    <property type="entry name" value="zf-C2H2"/>
    <property type="match status" value="1"/>
</dbReference>
<keyword evidence="9" id="KW-0804">Transcription</keyword>
<comment type="similarity">
    <text evidence="2">Belongs to the krueppel C2H2-type zinc-finger protein family.</text>
</comment>
<dbReference type="PANTHER" id="PTHR24384:SF189">
    <property type="entry name" value="C2H2-TYPE DOMAIN-CONTAINING PROTEIN-RELATED"/>
    <property type="match status" value="1"/>
</dbReference>
<evidence type="ECO:0000313" key="14">
    <source>
        <dbReference type="Proteomes" id="UP001233172"/>
    </source>
</evidence>
<dbReference type="PROSITE" id="PS00028">
    <property type="entry name" value="ZINC_FINGER_C2H2_1"/>
    <property type="match status" value="7"/>
</dbReference>
<dbReference type="Gene3D" id="3.30.160.60">
    <property type="entry name" value="Classic Zinc Finger"/>
    <property type="match status" value="8"/>
</dbReference>
<keyword evidence="4" id="KW-0677">Repeat</keyword>
<evidence type="ECO:0000256" key="2">
    <source>
        <dbReference type="ARBA" id="ARBA00006991"/>
    </source>
</evidence>
<dbReference type="AlphaFoldDB" id="A0AAD8B0J3"/>
<dbReference type="GO" id="GO:0008270">
    <property type="term" value="F:zinc ion binding"/>
    <property type="evidence" value="ECO:0007669"/>
    <property type="project" value="UniProtKB-KW"/>
</dbReference>
<dbReference type="PROSITE" id="PS50157">
    <property type="entry name" value="ZINC_FINGER_C2H2_2"/>
    <property type="match status" value="8"/>
</dbReference>
<feature type="domain" description="C2H2-type" evidence="12">
    <location>
        <begin position="491"/>
        <end position="519"/>
    </location>
</feature>
<accession>A0AAD8B0J3</accession>
<keyword evidence="10" id="KW-0539">Nucleus</keyword>
<dbReference type="GO" id="GO:0000981">
    <property type="term" value="F:DNA-binding transcription factor activity, RNA polymerase II-specific"/>
    <property type="evidence" value="ECO:0007669"/>
    <property type="project" value="TreeGrafter"/>
</dbReference>
<evidence type="ECO:0000256" key="8">
    <source>
        <dbReference type="ARBA" id="ARBA00023125"/>
    </source>
</evidence>
<evidence type="ECO:0000256" key="7">
    <source>
        <dbReference type="ARBA" id="ARBA00023015"/>
    </source>
</evidence>
<dbReference type="SMART" id="SM00355">
    <property type="entry name" value="ZnF_C2H2"/>
    <property type="match status" value="15"/>
</dbReference>
<dbReference type="InterPro" id="IPR050752">
    <property type="entry name" value="C2H2-ZF_domain"/>
</dbReference>
<evidence type="ECO:0000256" key="9">
    <source>
        <dbReference type="ARBA" id="ARBA00023163"/>
    </source>
</evidence>
<feature type="domain" description="C2H2-type" evidence="12">
    <location>
        <begin position="434"/>
        <end position="461"/>
    </location>
</feature>
<comment type="subcellular location">
    <subcellularLocation>
        <location evidence="1">Nucleus</location>
    </subcellularLocation>
</comment>
<dbReference type="InterPro" id="IPR036236">
    <property type="entry name" value="Znf_C2H2_sf"/>
</dbReference>
<reference evidence="13" key="1">
    <citation type="journal article" date="2023" name="PLoS Negl. Trop. Dis.">
        <title>A genome sequence for Biomphalaria pfeifferi, the major vector snail for the human-infecting parasite Schistosoma mansoni.</title>
        <authorList>
            <person name="Bu L."/>
            <person name="Lu L."/>
            <person name="Laidemitt M.R."/>
            <person name="Zhang S.M."/>
            <person name="Mutuku M."/>
            <person name="Mkoji G."/>
            <person name="Steinauer M."/>
            <person name="Loker E.S."/>
        </authorList>
    </citation>
    <scope>NUCLEOTIDE SEQUENCE</scope>
    <source>
        <strain evidence="13">KasaAsao</strain>
    </source>
</reference>
<comment type="caution">
    <text evidence="13">The sequence shown here is derived from an EMBL/GenBank/DDBJ whole genome shotgun (WGS) entry which is preliminary data.</text>
</comment>
<dbReference type="GO" id="GO:0000978">
    <property type="term" value="F:RNA polymerase II cis-regulatory region sequence-specific DNA binding"/>
    <property type="evidence" value="ECO:0007669"/>
    <property type="project" value="TreeGrafter"/>
</dbReference>
<dbReference type="InterPro" id="IPR013087">
    <property type="entry name" value="Znf_C2H2_type"/>
</dbReference>
<evidence type="ECO:0000256" key="4">
    <source>
        <dbReference type="ARBA" id="ARBA00022737"/>
    </source>
</evidence>
<dbReference type="SUPFAM" id="SSF57667">
    <property type="entry name" value="beta-beta-alpha zinc fingers"/>
    <property type="match status" value="7"/>
</dbReference>
<dbReference type="GO" id="GO:0005634">
    <property type="term" value="C:nucleus"/>
    <property type="evidence" value="ECO:0007669"/>
    <property type="project" value="UniProtKB-SubCell"/>
</dbReference>
<keyword evidence="8" id="KW-0238">DNA-binding</keyword>
<feature type="domain" description="C2H2-type" evidence="12">
    <location>
        <begin position="279"/>
        <end position="306"/>
    </location>
</feature>
<keyword evidence="7" id="KW-0805">Transcription regulation</keyword>
<evidence type="ECO:0000256" key="5">
    <source>
        <dbReference type="ARBA" id="ARBA00022771"/>
    </source>
</evidence>
<evidence type="ECO:0000256" key="6">
    <source>
        <dbReference type="ARBA" id="ARBA00022833"/>
    </source>
</evidence>